<proteinExistence type="predicted"/>
<dbReference type="RefSeq" id="WP_010191351.1">
    <property type="nucleotide sequence ID" value="NZ_AHJG01000132.1"/>
</dbReference>
<comment type="caution">
    <text evidence="1">The sequence shown here is derived from an EMBL/GenBank/DDBJ whole genome shotgun (WGS) entry which is preliminary data.</text>
</comment>
<accession>S2E3K7</accession>
<evidence type="ECO:0000313" key="2">
    <source>
        <dbReference type="Proteomes" id="UP000014065"/>
    </source>
</evidence>
<dbReference type="AlphaFoldDB" id="S2E3K7"/>
<keyword evidence="2" id="KW-1185">Reference proteome</keyword>
<gene>
    <name evidence="1" type="ORF">BG20_I2255</name>
</gene>
<dbReference type="EMBL" id="AHJG01000132">
    <property type="protein sequence ID" value="EPA05860.1"/>
    <property type="molecule type" value="Genomic_DNA"/>
</dbReference>
<sequence length="64" mass="7515">MKDDVENIVNDVKIYSDGLILAIQNDKFDEAMDYVSKMTHQLKIVLTYVKMKKSIPKKVKKKRK</sequence>
<name>S2E3K7_9ARCH</name>
<organism evidence="1 2">
    <name type="scientific">Candidatus Nitrosarchaeum limnium BG20</name>
    <dbReference type="NCBI Taxonomy" id="859192"/>
    <lineage>
        <taxon>Archaea</taxon>
        <taxon>Nitrososphaerota</taxon>
        <taxon>Nitrososphaeria</taxon>
        <taxon>Nitrosopumilales</taxon>
        <taxon>Nitrosopumilaceae</taxon>
        <taxon>Nitrosarchaeum</taxon>
    </lineage>
</organism>
<dbReference type="Proteomes" id="UP000014065">
    <property type="component" value="Unassembled WGS sequence"/>
</dbReference>
<protein>
    <submittedName>
        <fullName evidence="1">Uncharacterized protein</fullName>
    </submittedName>
</protein>
<evidence type="ECO:0000313" key="1">
    <source>
        <dbReference type="EMBL" id="EPA05860.1"/>
    </source>
</evidence>
<reference evidence="1 2" key="1">
    <citation type="journal article" date="2012" name="J. Bacteriol.">
        <title>Genome Sequence of "Candidatus Nitrosoarchaeum limnia" BG20, a Low-Salinity Ammonia-Oxidizing Archaeon from the San Francisco Bay Estuary.</title>
        <authorList>
            <person name="Mosier A.C."/>
            <person name="Allen E.E."/>
            <person name="Kim M."/>
            <person name="Ferriera S."/>
            <person name="Francis C.A."/>
        </authorList>
    </citation>
    <scope>NUCLEOTIDE SEQUENCE [LARGE SCALE GENOMIC DNA]</scope>
    <source>
        <strain evidence="1 2">BG20</strain>
    </source>
</reference>